<dbReference type="InterPro" id="IPR005844">
    <property type="entry name" value="A-D-PHexomutase_a/b/a-I"/>
</dbReference>
<accession>A0A177E8X6</accession>
<dbReference type="Pfam" id="PF00408">
    <property type="entry name" value="PGM_PMM_IV"/>
    <property type="match status" value="1"/>
</dbReference>
<feature type="domain" description="Alpha-D-phosphohexomutase alpha/beta/alpha" evidence="11">
    <location>
        <begin position="254"/>
        <end position="363"/>
    </location>
</feature>
<evidence type="ECO:0000256" key="4">
    <source>
        <dbReference type="ARBA" id="ARBA00022723"/>
    </source>
</evidence>
<dbReference type="GO" id="GO:0016868">
    <property type="term" value="F:intramolecular phosphotransferase activity"/>
    <property type="evidence" value="ECO:0007669"/>
    <property type="project" value="InterPro"/>
</dbReference>
<comment type="caution">
    <text evidence="12">The sequence shown here is derived from an EMBL/GenBank/DDBJ whole genome shotgun (WGS) entry which is preliminary data.</text>
</comment>
<evidence type="ECO:0000313" key="13">
    <source>
        <dbReference type="Proteomes" id="UP000076964"/>
    </source>
</evidence>
<dbReference type="GO" id="GO:0005975">
    <property type="term" value="P:carbohydrate metabolic process"/>
    <property type="evidence" value="ECO:0007669"/>
    <property type="project" value="InterPro"/>
</dbReference>
<evidence type="ECO:0000256" key="2">
    <source>
        <dbReference type="ARBA" id="ARBA00010231"/>
    </source>
</evidence>
<dbReference type="InterPro" id="IPR005841">
    <property type="entry name" value="Alpha-D-phosphohexomutase_SF"/>
</dbReference>
<dbReference type="InterPro" id="IPR005843">
    <property type="entry name" value="A-D-PHexomutase_C"/>
</dbReference>
<dbReference type="Gene3D" id="3.30.310.50">
    <property type="entry name" value="Alpha-D-phosphohexomutase, C-terminal domain"/>
    <property type="match status" value="1"/>
</dbReference>
<evidence type="ECO:0000256" key="6">
    <source>
        <dbReference type="ARBA" id="ARBA00023235"/>
    </source>
</evidence>
<dbReference type="InterPro" id="IPR016055">
    <property type="entry name" value="A-D-PHexomutase_a/b/a-I/II/III"/>
</dbReference>
<dbReference type="InterPro" id="IPR005845">
    <property type="entry name" value="A-D-PHexomutase_a/b/a-II"/>
</dbReference>
<dbReference type="AlphaFoldDB" id="A0A177E8X6"/>
<keyword evidence="6" id="KW-0413">Isomerase</keyword>
<dbReference type="SUPFAM" id="SSF55957">
    <property type="entry name" value="Phosphoglucomutase, C-terminal domain"/>
    <property type="match status" value="1"/>
</dbReference>
<dbReference type="Pfam" id="PF02879">
    <property type="entry name" value="PGM_PMM_II"/>
    <property type="match status" value="1"/>
</dbReference>
<dbReference type="Gene3D" id="3.40.120.10">
    <property type="entry name" value="Alpha-D-Glucose-1,6-Bisphosphate, subunit A, domain 3"/>
    <property type="match status" value="3"/>
</dbReference>
<evidence type="ECO:0000259" key="10">
    <source>
        <dbReference type="Pfam" id="PF02879"/>
    </source>
</evidence>
<evidence type="ECO:0000313" key="12">
    <source>
        <dbReference type="EMBL" id="OAG28414.1"/>
    </source>
</evidence>
<dbReference type="PROSITE" id="PS00710">
    <property type="entry name" value="PGM_PMM"/>
    <property type="match status" value="1"/>
</dbReference>
<gene>
    <name evidence="12" type="ORF">TH606_01530</name>
</gene>
<sequence length="454" mass="50628">MQVNPLMFREYDIRGRVDKDLTPEVAEAIGKAYGTLVKRAGGNKVVSGRDGRLSGPKLQEALISGILSTGVDVINIGVTPTPVMYFSLFNLENVDGGIQVTGSHNPPEFNGFKICLGRETLYGPKIQEIRELVEKEDFVNGSGNLEEYDILPSYLKYLKGNIKVDRPLKVVLDCGNGVTALTAPQAFRDQGCDVSSLYCEVDGSFPNHFPDPTVEENIKDLRQKVLELGADFGVGYDGDGDRIGVIDDKGQILWGDQLLIIFAREILKEHPGAVIIGEVKCSQVMYDEIARLGGKPIMWKTGHSLIKNKMKEEKALLAGEMSGHIFFADRFFGFDDAVYASLRLAEIVARSDLPLSEMLKDLPRMVSTPEIRVECPDEKKFEIVKHLTGKLKAEGLKVIDIDGARVIFEDGWGLVRASNTQPVLVLRFEARDERRLEEIRRFIEERLEQVKQEV</sequence>
<dbReference type="Proteomes" id="UP000076964">
    <property type="component" value="Unassembled WGS sequence"/>
</dbReference>
<dbReference type="Pfam" id="PF02878">
    <property type="entry name" value="PGM_PMM_I"/>
    <property type="match status" value="1"/>
</dbReference>
<comment type="similarity">
    <text evidence="2 7">Belongs to the phosphohexose mutase family.</text>
</comment>
<feature type="domain" description="Alpha-D-phosphohexomutase C-terminal" evidence="8">
    <location>
        <begin position="370"/>
        <end position="444"/>
    </location>
</feature>
<keyword evidence="5 7" id="KW-0460">Magnesium</keyword>
<feature type="domain" description="Alpha-D-phosphohexomutase alpha/beta/alpha" evidence="9">
    <location>
        <begin position="7"/>
        <end position="138"/>
    </location>
</feature>
<feature type="domain" description="Alpha-D-phosphohexomutase alpha/beta/alpha" evidence="10">
    <location>
        <begin position="154"/>
        <end position="250"/>
    </location>
</feature>
<evidence type="ECO:0000256" key="7">
    <source>
        <dbReference type="RuleBase" id="RU004326"/>
    </source>
</evidence>
<reference evidence="12 13" key="1">
    <citation type="submission" date="2016-02" db="EMBL/GenBank/DDBJ databases">
        <title>Draft genome sequence of Thermodesulfatator sp. S606.</title>
        <authorList>
            <person name="Lai Q."/>
            <person name="Cao J."/>
            <person name="Dupont S."/>
            <person name="Shao Z."/>
            <person name="Jebbar M."/>
            <person name="Alain K."/>
        </authorList>
    </citation>
    <scope>NUCLEOTIDE SEQUENCE [LARGE SCALE GENOMIC DNA]</scope>
    <source>
        <strain evidence="12 13">S606</strain>
    </source>
</reference>
<protein>
    <submittedName>
        <fullName evidence="12">Phosphomannomutase</fullName>
    </submittedName>
</protein>
<dbReference type="RefSeq" id="WP_068540930.1">
    <property type="nucleotide sequence ID" value="NZ_LSFI01000005.1"/>
</dbReference>
<evidence type="ECO:0000256" key="5">
    <source>
        <dbReference type="ARBA" id="ARBA00022842"/>
    </source>
</evidence>
<dbReference type="InterPro" id="IPR036900">
    <property type="entry name" value="A-D-PHexomutase_C_sf"/>
</dbReference>
<dbReference type="EMBL" id="LSFI01000005">
    <property type="protein sequence ID" value="OAG28414.1"/>
    <property type="molecule type" value="Genomic_DNA"/>
</dbReference>
<evidence type="ECO:0000256" key="3">
    <source>
        <dbReference type="ARBA" id="ARBA00022553"/>
    </source>
</evidence>
<keyword evidence="3" id="KW-0597">Phosphoprotein</keyword>
<proteinExistence type="inferred from homology"/>
<dbReference type="GO" id="GO:0000287">
    <property type="term" value="F:magnesium ion binding"/>
    <property type="evidence" value="ECO:0007669"/>
    <property type="project" value="InterPro"/>
</dbReference>
<comment type="cofactor">
    <cofactor evidence="1">
        <name>Mg(2+)</name>
        <dbReference type="ChEBI" id="CHEBI:18420"/>
    </cofactor>
</comment>
<organism evidence="12 13">
    <name type="scientific">Thermodesulfatator autotrophicus</name>
    <dbReference type="NCBI Taxonomy" id="1795632"/>
    <lineage>
        <taxon>Bacteria</taxon>
        <taxon>Pseudomonadati</taxon>
        <taxon>Thermodesulfobacteriota</taxon>
        <taxon>Thermodesulfobacteria</taxon>
        <taxon>Thermodesulfobacteriales</taxon>
        <taxon>Thermodesulfatatoraceae</taxon>
        <taxon>Thermodesulfatator</taxon>
    </lineage>
</organism>
<dbReference type="PRINTS" id="PR00509">
    <property type="entry name" value="PGMPMM"/>
</dbReference>
<dbReference type="CDD" id="cd03089">
    <property type="entry name" value="PMM_PGM"/>
    <property type="match status" value="1"/>
</dbReference>
<evidence type="ECO:0000259" key="8">
    <source>
        <dbReference type="Pfam" id="PF00408"/>
    </source>
</evidence>
<dbReference type="InterPro" id="IPR016066">
    <property type="entry name" value="A-D-PHexomutase_CS"/>
</dbReference>
<dbReference type="PANTHER" id="PTHR43771:SF2">
    <property type="entry name" value="PHOSPHOMANNOMUTASE_PHOSPHOGLUCOMUTASE"/>
    <property type="match status" value="1"/>
</dbReference>
<dbReference type="STRING" id="1795632.TH606_01530"/>
<keyword evidence="4 7" id="KW-0479">Metal-binding</keyword>
<dbReference type="Pfam" id="PF02880">
    <property type="entry name" value="PGM_PMM_III"/>
    <property type="match status" value="1"/>
</dbReference>
<dbReference type="PANTHER" id="PTHR43771">
    <property type="entry name" value="PHOSPHOMANNOMUTASE"/>
    <property type="match status" value="1"/>
</dbReference>
<dbReference type="SUPFAM" id="SSF53738">
    <property type="entry name" value="Phosphoglucomutase, first 3 domains"/>
    <property type="match status" value="3"/>
</dbReference>
<evidence type="ECO:0000259" key="11">
    <source>
        <dbReference type="Pfam" id="PF02880"/>
    </source>
</evidence>
<name>A0A177E8X6_9BACT</name>
<evidence type="ECO:0000259" key="9">
    <source>
        <dbReference type="Pfam" id="PF02878"/>
    </source>
</evidence>
<keyword evidence="13" id="KW-1185">Reference proteome</keyword>
<evidence type="ECO:0000256" key="1">
    <source>
        <dbReference type="ARBA" id="ARBA00001946"/>
    </source>
</evidence>
<dbReference type="OrthoDB" id="9803322at2"/>
<dbReference type="InterPro" id="IPR005846">
    <property type="entry name" value="A-D-PHexomutase_a/b/a-III"/>
</dbReference>